<dbReference type="InterPro" id="IPR020904">
    <property type="entry name" value="Sc_DH/Rdtase_CS"/>
</dbReference>
<dbReference type="AlphaFoldDB" id="A0A941IX16"/>
<dbReference type="GO" id="GO:0016616">
    <property type="term" value="F:oxidoreductase activity, acting on the CH-OH group of donors, NAD or NADP as acceptor"/>
    <property type="evidence" value="ECO:0007669"/>
    <property type="project" value="UniProtKB-ARBA"/>
</dbReference>
<dbReference type="RefSeq" id="WP_212188078.1">
    <property type="nucleotide sequence ID" value="NZ_JAGTAR010000001.1"/>
</dbReference>
<dbReference type="Gene3D" id="3.40.50.720">
    <property type="entry name" value="NAD(P)-binding Rossmann-like Domain"/>
    <property type="match status" value="1"/>
</dbReference>
<organism evidence="4 5">
    <name type="scientific">Carboxylicivirga sediminis</name>
    <dbReference type="NCBI Taxonomy" id="2006564"/>
    <lineage>
        <taxon>Bacteria</taxon>
        <taxon>Pseudomonadati</taxon>
        <taxon>Bacteroidota</taxon>
        <taxon>Bacteroidia</taxon>
        <taxon>Marinilabiliales</taxon>
        <taxon>Marinilabiliaceae</taxon>
        <taxon>Carboxylicivirga</taxon>
    </lineage>
</organism>
<evidence type="ECO:0000256" key="2">
    <source>
        <dbReference type="ARBA" id="ARBA00023002"/>
    </source>
</evidence>
<dbReference type="Proteomes" id="UP000679220">
    <property type="component" value="Unassembled WGS sequence"/>
</dbReference>
<accession>A0A941IX16</accession>
<evidence type="ECO:0000256" key="1">
    <source>
        <dbReference type="ARBA" id="ARBA00006484"/>
    </source>
</evidence>
<keyword evidence="2" id="KW-0560">Oxidoreductase</keyword>
<reference evidence="4" key="1">
    <citation type="journal article" date="2018" name="Int. J. Syst. Evol. Microbiol.">
        <title>Carboxylicivirga sediminis sp. nov., isolated from coastal sediment.</title>
        <authorList>
            <person name="Wang F.Q."/>
            <person name="Ren L.H."/>
            <person name="Zou R.J."/>
            <person name="Sun Y.Z."/>
            <person name="Liu X.J."/>
            <person name="Jiang F."/>
            <person name="Liu L.J."/>
        </authorList>
    </citation>
    <scope>NUCLEOTIDE SEQUENCE</scope>
    <source>
        <strain evidence="4">JR1</strain>
    </source>
</reference>
<dbReference type="CDD" id="cd05346">
    <property type="entry name" value="SDR_c5"/>
    <property type="match status" value="1"/>
</dbReference>
<evidence type="ECO:0000256" key="3">
    <source>
        <dbReference type="RuleBase" id="RU000363"/>
    </source>
</evidence>
<comment type="caution">
    <text evidence="4">The sequence shown here is derived from an EMBL/GenBank/DDBJ whole genome shotgun (WGS) entry which is preliminary data.</text>
</comment>
<dbReference type="PROSITE" id="PS00061">
    <property type="entry name" value="ADH_SHORT"/>
    <property type="match status" value="1"/>
</dbReference>
<name>A0A941IX16_9BACT</name>
<keyword evidence="5" id="KW-1185">Reference proteome</keyword>
<reference evidence="4" key="2">
    <citation type="submission" date="2021-04" db="EMBL/GenBank/DDBJ databases">
        <authorList>
            <person name="Zhang T."/>
            <person name="Zhang Y."/>
            <person name="Lu D."/>
            <person name="Zuo D."/>
            <person name="Du Z."/>
        </authorList>
    </citation>
    <scope>NUCLEOTIDE SEQUENCE</scope>
    <source>
        <strain evidence="4">JR1</strain>
    </source>
</reference>
<dbReference type="InterPro" id="IPR036291">
    <property type="entry name" value="NAD(P)-bd_dom_sf"/>
</dbReference>
<dbReference type="EMBL" id="JAGTAR010000001">
    <property type="protein sequence ID" value="MBR8534177.1"/>
    <property type="molecule type" value="Genomic_DNA"/>
</dbReference>
<protein>
    <submittedName>
        <fullName evidence="4">SDR family oxidoreductase</fullName>
    </submittedName>
</protein>
<dbReference type="PRINTS" id="PR00081">
    <property type="entry name" value="GDHRDH"/>
</dbReference>
<proteinExistence type="inferred from homology"/>
<dbReference type="FunFam" id="3.40.50.720:FF:000047">
    <property type="entry name" value="NADP-dependent L-serine/L-allo-threonine dehydrogenase"/>
    <property type="match status" value="1"/>
</dbReference>
<dbReference type="SUPFAM" id="SSF51735">
    <property type="entry name" value="NAD(P)-binding Rossmann-fold domains"/>
    <property type="match status" value="1"/>
</dbReference>
<dbReference type="Pfam" id="PF00106">
    <property type="entry name" value="adh_short"/>
    <property type="match status" value="1"/>
</dbReference>
<evidence type="ECO:0000313" key="5">
    <source>
        <dbReference type="Proteomes" id="UP000679220"/>
    </source>
</evidence>
<dbReference type="PANTHER" id="PTHR42901">
    <property type="entry name" value="ALCOHOL DEHYDROGENASE"/>
    <property type="match status" value="1"/>
</dbReference>
<dbReference type="PRINTS" id="PR00080">
    <property type="entry name" value="SDRFAMILY"/>
</dbReference>
<dbReference type="InterPro" id="IPR002347">
    <property type="entry name" value="SDR_fam"/>
</dbReference>
<sequence>MKKIAMVTGATSGIGKATAKKLAQSGYNLIITGRRNDRLQELKDNLKNHATEVETLCFDIRETIAIENAIKQLPAEWTNIDVLVNNAGLAAGADPIYNGLWSDWEQMIDTNIKGLLYLSKLIIPKMMERKQGHIINVSSIAGKETYANGNVYCATKHAVEAITKGMRIDLLPYNIKVSSVSPGMVETEFSIVRYHGDKAKADNVYKCLTPLFADDIADAIEFMVTRPPHVNINDILIMPTAQASAVYNHREE</sequence>
<comment type="similarity">
    <text evidence="1 3">Belongs to the short-chain dehydrogenases/reductases (SDR) family.</text>
</comment>
<gene>
    <name evidence="4" type="ORF">KDU71_01280</name>
</gene>
<dbReference type="PANTHER" id="PTHR42901:SF1">
    <property type="entry name" value="ALCOHOL DEHYDROGENASE"/>
    <property type="match status" value="1"/>
</dbReference>
<evidence type="ECO:0000313" key="4">
    <source>
        <dbReference type="EMBL" id="MBR8534177.1"/>
    </source>
</evidence>